<name>A0A1T4LYV6_9FIRM</name>
<gene>
    <name evidence="2" type="ORF">SAMN02745191_1110</name>
</gene>
<organism evidence="2 3">
    <name type="scientific">Anaerorhabdus furcosa</name>
    <dbReference type="NCBI Taxonomy" id="118967"/>
    <lineage>
        <taxon>Bacteria</taxon>
        <taxon>Bacillati</taxon>
        <taxon>Bacillota</taxon>
        <taxon>Erysipelotrichia</taxon>
        <taxon>Erysipelotrichales</taxon>
        <taxon>Erysipelotrichaceae</taxon>
        <taxon>Anaerorhabdus</taxon>
    </lineage>
</organism>
<dbReference type="RefSeq" id="WP_078711522.1">
    <property type="nucleotide sequence ID" value="NZ_FUWY01000002.1"/>
</dbReference>
<dbReference type="InterPro" id="IPR010359">
    <property type="entry name" value="IrrE_HExxH"/>
</dbReference>
<dbReference type="Pfam" id="PF06114">
    <property type="entry name" value="Peptidase_M78"/>
    <property type="match status" value="1"/>
</dbReference>
<evidence type="ECO:0000313" key="2">
    <source>
        <dbReference type="EMBL" id="SJZ59826.1"/>
    </source>
</evidence>
<protein>
    <recommendedName>
        <fullName evidence="1">IrrE N-terminal-like domain-containing protein</fullName>
    </recommendedName>
</protein>
<dbReference type="OrthoDB" id="1707128at2"/>
<evidence type="ECO:0000259" key="1">
    <source>
        <dbReference type="Pfam" id="PF06114"/>
    </source>
</evidence>
<proteinExistence type="predicted"/>
<reference evidence="3" key="1">
    <citation type="submission" date="2017-02" db="EMBL/GenBank/DDBJ databases">
        <authorList>
            <person name="Varghese N."/>
            <person name="Submissions S."/>
        </authorList>
    </citation>
    <scope>NUCLEOTIDE SEQUENCE [LARGE SCALE GENOMIC DNA]</scope>
    <source>
        <strain evidence="3">ATCC 25662</strain>
    </source>
</reference>
<accession>A0A1T4LYV6</accession>
<dbReference type="AlphaFoldDB" id="A0A1T4LYV6"/>
<feature type="domain" description="IrrE N-terminal-like" evidence="1">
    <location>
        <begin position="13"/>
        <end position="123"/>
    </location>
</feature>
<dbReference type="STRING" id="118967.SAMN02745191_1110"/>
<dbReference type="EMBL" id="FUWY01000002">
    <property type="protein sequence ID" value="SJZ59826.1"/>
    <property type="molecule type" value="Genomic_DNA"/>
</dbReference>
<evidence type="ECO:0000313" key="3">
    <source>
        <dbReference type="Proteomes" id="UP000243297"/>
    </source>
</evidence>
<sequence length="141" mass="16270">MDSLLNYADDNNYPVFFKRMNVTKSLSVELDDMLCINIDESKFETESEKIVCLAHELGHCISGTLYTINHSNLYRGSAEYRADYRAAQLVMPIDELKECILKEITEVYDLATFFGITEEFVKRILYIYSNKGLLKDITQSV</sequence>
<keyword evidence="3" id="KW-1185">Reference proteome</keyword>
<dbReference type="Proteomes" id="UP000243297">
    <property type="component" value="Unassembled WGS sequence"/>
</dbReference>